<dbReference type="AlphaFoldDB" id="A0A540X6C0"/>
<dbReference type="EMBL" id="VIFM01000017">
    <property type="protein sequence ID" value="TQF16811.1"/>
    <property type="molecule type" value="Genomic_DNA"/>
</dbReference>
<gene>
    <name evidence="2" type="ORF">FJV41_06560</name>
</gene>
<dbReference type="Proteomes" id="UP000315369">
    <property type="component" value="Unassembled WGS sequence"/>
</dbReference>
<dbReference type="Gene3D" id="3.40.50.720">
    <property type="entry name" value="NAD(P)-binding Rossmann-like Domain"/>
    <property type="match status" value="1"/>
</dbReference>
<proteinExistence type="inferred from homology"/>
<accession>A0A540X6C0</accession>
<dbReference type="InterPro" id="IPR036291">
    <property type="entry name" value="NAD(P)-bd_dom_sf"/>
</dbReference>
<organism evidence="2 3">
    <name type="scientific">Myxococcus llanfairpwllgwyngyllgogerychwyrndrobwllllantysiliogogogochensis</name>
    <dbReference type="NCBI Taxonomy" id="2590453"/>
    <lineage>
        <taxon>Bacteria</taxon>
        <taxon>Pseudomonadati</taxon>
        <taxon>Myxococcota</taxon>
        <taxon>Myxococcia</taxon>
        <taxon>Myxococcales</taxon>
        <taxon>Cystobacterineae</taxon>
        <taxon>Myxococcaceae</taxon>
        <taxon>Myxococcus</taxon>
    </lineage>
</organism>
<dbReference type="OrthoDB" id="517007at2"/>
<dbReference type="PRINTS" id="PR00081">
    <property type="entry name" value="GDHRDH"/>
</dbReference>
<keyword evidence="3" id="KW-1185">Reference proteome</keyword>
<reference evidence="2 3" key="1">
    <citation type="submission" date="2019-06" db="EMBL/GenBank/DDBJ databases">
        <authorList>
            <person name="Livingstone P."/>
            <person name="Whitworth D."/>
        </authorList>
    </citation>
    <scope>NUCLEOTIDE SEQUENCE [LARGE SCALE GENOMIC DNA]</scope>
    <source>
        <strain evidence="2 3">AM401</strain>
    </source>
</reference>
<protein>
    <submittedName>
        <fullName evidence="2">SDR family NAD(P)-dependent oxidoreductase</fullName>
    </submittedName>
</protein>
<comment type="caution">
    <text evidence="2">The sequence shown here is derived from an EMBL/GenBank/DDBJ whole genome shotgun (WGS) entry which is preliminary data.</text>
</comment>
<dbReference type="Pfam" id="PF00106">
    <property type="entry name" value="adh_short"/>
    <property type="match status" value="1"/>
</dbReference>
<evidence type="ECO:0000313" key="2">
    <source>
        <dbReference type="EMBL" id="TQF16811.1"/>
    </source>
</evidence>
<comment type="similarity">
    <text evidence="1">Belongs to the short-chain dehydrogenases/reductases (SDR) family.</text>
</comment>
<dbReference type="PANTHER" id="PTHR42879">
    <property type="entry name" value="3-OXOACYL-(ACYL-CARRIER-PROTEIN) REDUCTASE"/>
    <property type="match status" value="1"/>
</dbReference>
<evidence type="ECO:0000313" key="3">
    <source>
        <dbReference type="Proteomes" id="UP000315369"/>
    </source>
</evidence>
<dbReference type="CDD" id="cd05233">
    <property type="entry name" value="SDR_c"/>
    <property type="match status" value="1"/>
</dbReference>
<dbReference type="PANTHER" id="PTHR42879:SF6">
    <property type="entry name" value="NADPH-DEPENDENT REDUCTASE BACG"/>
    <property type="match status" value="1"/>
</dbReference>
<evidence type="ECO:0000256" key="1">
    <source>
        <dbReference type="ARBA" id="ARBA00006484"/>
    </source>
</evidence>
<dbReference type="InterPro" id="IPR050259">
    <property type="entry name" value="SDR"/>
</dbReference>
<name>A0A540X6C0_9BACT</name>
<dbReference type="InterPro" id="IPR002347">
    <property type="entry name" value="SDR_fam"/>
</dbReference>
<sequence length="259" mass="28191">MAAKAGRHMRVLITGGGSDIGRSIARRRLALGDEVFVTASSEASLEKLRARYRDDGLKAQGLVLDLTAPGRSDAALEGLLAQGLQGLVLNAWTRRPPLHRFHELPQAALEEDVTANLMGNVWLLRRLLPSMVEARWGRIVFISSISTVSGTGRYGAYILCKSALEGLMRNLAVDYGAFNVLSNTVRLGLFKTTRTKKYWSRPLYVERMGGVIPQGELGEPAHVGEALDSLLSAHQYINGAVLDVTGGLPMFRLEGVLKP</sequence>
<dbReference type="SUPFAM" id="SSF51735">
    <property type="entry name" value="NAD(P)-binding Rossmann-fold domains"/>
    <property type="match status" value="1"/>
</dbReference>